<dbReference type="InterPro" id="IPR013845">
    <property type="entry name" value="Ribosomal_eS4_central_region"/>
</dbReference>
<organism evidence="10">
    <name type="scientific">Hirondellea gigas</name>
    <dbReference type="NCBI Taxonomy" id="1518452"/>
    <lineage>
        <taxon>Eukaryota</taxon>
        <taxon>Metazoa</taxon>
        <taxon>Ecdysozoa</taxon>
        <taxon>Arthropoda</taxon>
        <taxon>Crustacea</taxon>
        <taxon>Multicrustacea</taxon>
        <taxon>Malacostraca</taxon>
        <taxon>Eumalacostraca</taxon>
        <taxon>Peracarida</taxon>
        <taxon>Amphipoda</taxon>
        <taxon>Amphilochidea</taxon>
        <taxon>Lysianassida</taxon>
        <taxon>Lysianassidira</taxon>
        <taxon>Lysianassoidea</taxon>
        <taxon>Lysianassidae</taxon>
        <taxon>Hirondellea</taxon>
    </lineage>
</organism>
<dbReference type="InterPro" id="IPR014722">
    <property type="entry name" value="Rib_uL2_dom2"/>
</dbReference>
<dbReference type="FunFam" id="3.10.290.10:FF:000002">
    <property type="entry name" value="40S ribosomal protein S4"/>
    <property type="match status" value="1"/>
</dbReference>
<feature type="domain" description="Small ribosomal subunit protein eS4 N-terminal" evidence="8">
    <location>
        <begin position="3"/>
        <end position="39"/>
    </location>
</feature>
<dbReference type="GO" id="GO:0022627">
    <property type="term" value="C:cytosolic small ribosomal subunit"/>
    <property type="evidence" value="ECO:0007669"/>
    <property type="project" value="TreeGrafter"/>
</dbReference>
<dbReference type="FunFam" id="2.40.50.740:FF:000001">
    <property type="entry name" value="40S ribosomal protein S4"/>
    <property type="match status" value="1"/>
</dbReference>
<evidence type="ECO:0000259" key="8">
    <source>
        <dbReference type="Pfam" id="PF08071"/>
    </source>
</evidence>
<evidence type="ECO:0000256" key="3">
    <source>
        <dbReference type="ARBA" id="ARBA00022884"/>
    </source>
</evidence>
<dbReference type="PANTHER" id="PTHR11581:SF0">
    <property type="entry name" value="SMALL RIBOSOMAL SUBUNIT PROTEIN ES4"/>
    <property type="match status" value="1"/>
</dbReference>
<dbReference type="Gene3D" id="2.40.50.740">
    <property type="match status" value="1"/>
</dbReference>
<reference evidence="10" key="2">
    <citation type="journal article" date="2018" name="Biosci. Biotechnol. Biochem.">
        <title>Polysaccharide hydrolase of the hadal zone amphipods Hirondellea gigas.</title>
        <authorList>
            <person name="Kobayashi H."/>
            <person name="Nagahama T."/>
            <person name="Arai W."/>
            <person name="Sasagawa Y."/>
            <person name="Umeda M."/>
            <person name="Hayashi T."/>
            <person name="Nikaido I."/>
            <person name="Watanabe H."/>
            <person name="Oguri K."/>
            <person name="Kitazato H."/>
            <person name="Fujioka K."/>
            <person name="Kido Y."/>
            <person name="Takami H."/>
        </authorList>
    </citation>
    <scope>NUCLEOTIDE SEQUENCE</scope>
    <source>
        <tissue evidence="10">Whole body</tissue>
    </source>
</reference>
<keyword evidence="4 6" id="KW-0689">Ribosomal protein</keyword>
<evidence type="ECO:0000256" key="4">
    <source>
        <dbReference type="ARBA" id="ARBA00022980"/>
    </source>
</evidence>
<comment type="similarity">
    <text evidence="1 6">Belongs to the eukaryotic ribosomal protein eS4 family.</text>
</comment>
<keyword evidence="3 6" id="KW-0694">RNA-binding</keyword>
<name>A0A2P2HW10_9CRUS</name>
<dbReference type="GO" id="GO:0006412">
    <property type="term" value="P:translation"/>
    <property type="evidence" value="ECO:0007669"/>
    <property type="project" value="InterPro"/>
</dbReference>
<evidence type="ECO:0000256" key="1">
    <source>
        <dbReference type="ARBA" id="ARBA00007500"/>
    </source>
</evidence>
<keyword evidence="5 6" id="KW-0687">Ribonucleoprotein</keyword>
<feature type="domain" description="Small ribosomal subunit protein eS4 C-terminal" evidence="9">
    <location>
        <begin position="212"/>
        <end position="257"/>
    </location>
</feature>
<dbReference type="Gene3D" id="3.10.290.10">
    <property type="entry name" value="RNA-binding S4 domain"/>
    <property type="match status" value="1"/>
</dbReference>
<dbReference type="AlphaFoldDB" id="A0A2P2HW10"/>
<evidence type="ECO:0000256" key="5">
    <source>
        <dbReference type="ARBA" id="ARBA00023274"/>
    </source>
</evidence>
<dbReference type="GO" id="GO:0019843">
    <property type="term" value="F:rRNA binding"/>
    <property type="evidence" value="ECO:0007669"/>
    <property type="project" value="UniProtKB-UniRule"/>
</dbReference>
<dbReference type="EMBL" id="IACT01000130">
    <property type="protein sequence ID" value="LAC19577.1"/>
    <property type="molecule type" value="mRNA"/>
</dbReference>
<dbReference type="InterPro" id="IPR036986">
    <property type="entry name" value="S4_RNA-bd_sf"/>
</dbReference>
<dbReference type="PANTHER" id="PTHR11581">
    <property type="entry name" value="30S/40S RIBOSOMAL PROTEIN S4"/>
    <property type="match status" value="1"/>
</dbReference>
<dbReference type="Pfam" id="PF00900">
    <property type="entry name" value="Ribosomal_S4e"/>
    <property type="match status" value="1"/>
</dbReference>
<evidence type="ECO:0000259" key="7">
    <source>
        <dbReference type="Pfam" id="PF00900"/>
    </source>
</evidence>
<dbReference type="InterPro" id="IPR041982">
    <property type="entry name" value="Ribosomal_eS4_KOW"/>
</dbReference>
<reference evidence="11" key="1">
    <citation type="submission" date="2017-11" db="EMBL/GenBank/DDBJ databases">
        <title>The sensing device of the deep-sea amphipod.</title>
        <authorList>
            <person name="Kobayashi H."/>
            <person name="Nagahama T."/>
            <person name="Arai W."/>
            <person name="Sasagawa Y."/>
            <person name="Umeda M."/>
            <person name="Hayashi T."/>
            <person name="Nikaido I."/>
            <person name="Watanabe H."/>
            <person name="Oguri K."/>
            <person name="Kitazato H."/>
            <person name="Fujioka K."/>
            <person name="Kido Y."/>
            <person name="Takami H."/>
        </authorList>
    </citation>
    <scope>NUCLEOTIDE SEQUENCE</scope>
    <source>
        <tissue evidence="11">Whole body</tissue>
    </source>
</reference>
<dbReference type="InterPro" id="IPR032277">
    <property type="entry name" value="Ribosomal_eS4_C"/>
</dbReference>
<dbReference type="PIRSF" id="PIRSF002116">
    <property type="entry name" value="Ribosomal_S4"/>
    <property type="match status" value="1"/>
</dbReference>
<evidence type="ECO:0000259" key="9">
    <source>
        <dbReference type="Pfam" id="PF16121"/>
    </source>
</evidence>
<dbReference type="HAMAP" id="MF_00485">
    <property type="entry name" value="Ribosomal_eS4"/>
    <property type="match status" value="1"/>
</dbReference>
<dbReference type="FunFam" id="2.30.30.30:FF:000005">
    <property type="entry name" value="40S ribosomal protein S4"/>
    <property type="match status" value="1"/>
</dbReference>
<proteinExistence type="evidence at transcript level"/>
<protein>
    <recommendedName>
        <fullName evidence="6">40S ribosomal protein S4</fullName>
    </recommendedName>
</protein>
<dbReference type="Gene3D" id="2.30.30.30">
    <property type="match status" value="1"/>
</dbReference>
<evidence type="ECO:0000313" key="10">
    <source>
        <dbReference type="EMBL" id="LAB65942.1"/>
    </source>
</evidence>
<dbReference type="InterPro" id="IPR000876">
    <property type="entry name" value="Ribosomal_eS4"/>
</dbReference>
<dbReference type="InterPro" id="IPR038237">
    <property type="entry name" value="Ribosomal_eS4_central_sf"/>
</dbReference>
<dbReference type="CDD" id="cd06087">
    <property type="entry name" value="KOW_RPS4"/>
    <property type="match status" value="1"/>
</dbReference>
<dbReference type="Pfam" id="PF08071">
    <property type="entry name" value="RS4NT"/>
    <property type="match status" value="1"/>
</dbReference>
<dbReference type="InterPro" id="IPR013843">
    <property type="entry name" value="Ribosomal_eS4_N"/>
</dbReference>
<evidence type="ECO:0000256" key="6">
    <source>
        <dbReference type="PIRNR" id="PIRNR002116"/>
    </source>
</evidence>
<sequence>MARGPKKHLKRLRAPKSWLLDKTGGVFAPRPTSGPHKLRESLPIVLILRNRLKYALNYEEAKKITMQCLLKVDHKVRTDPNFPTGIMDVVQIEKVHENFRILYDVKGRFICHRITGEEANFKLCKVTKKFTGPKGVPIIVTSDARTIRYPDPMIRINDTIVYDMKESKIKDFMSLEPGNLTMVTGGRNLGRVGVVLARDHHAGGFDIVRIKDSVGNVFATRLSNVFVIGKGTKAYISLPKGKGVKLSVAEERDRRLALKTKSKNNA</sequence>
<dbReference type="Pfam" id="PF16121">
    <property type="entry name" value="40S_S4_C"/>
    <property type="match status" value="1"/>
</dbReference>
<accession>A0A2P2HW10</accession>
<dbReference type="EMBL" id="IACF01000135">
    <property type="protein sequence ID" value="LAB65942.1"/>
    <property type="molecule type" value="mRNA"/>
</dbReference>
<feature type="domain" description="Small ribosomal subunit protein eS4 central region" evidence="7">
    <location>
        <begin position="96"/>
        <end position="169"/>
    </location>
</feature>
<evidence type="ECO:0000256" key="2">
    <source>
        <dbReference type="ARBA" id="ARBA00022730"/>
    </source>
</evidence>
<evidence type="ECO:0000313" key="11">
    <source>
        <dbReference type="EMBL" id="LAC19577.1"/>
    </source>
</evidence>
<keyword evidence="2 6" id="KW-0699">rRNA-binding</keyword>
<dbReference type="GO" id="GO:0003735">
    <property type="term" value="F:structural constituent of ribosome"/>
    <property type="evidence" value="ECO:0007669"/>
    <property type="project" value="UniProtKB-UniRule"/>
</dbReference>